<feature type="region of interest" description="Disordered" evidence="1">
    <location>
        <begin position="274"/>
        <end position="325"/>
    </location>
</feature>
<proteinExistence type="predicted"/>
<feature type="non-terminal residue" evidence="2">
    <location>
        <position position="1"/>
    </location>
</feature>
<feature type="region of interest" description="Disordered" evidence="1">
    <location>
        <begin position="364"/>
        <end position="403"/>
    </location>
</feature>
<feature type="compositionally biased region" description="Basic and acidic residues" evidence="1">
    <location>
        <begin position="393"/>
        <end position="403"/>
    </location>
</feature>
<evidence type="ECO:0000313" key="2">
    <source>
        <dbReference type="EMBL" id="THX44581.1"/>
    </source>
</evidence>
<dbReference type="EMBL" id="QZAV01000002">
    <property type="protein sequence ID" value="THX44581.1"/>
    <property type="molecule type" value="Genomic_DNA"/>
</dbReference>
<feature type="compositionally biased region" description="Polar residues" evidence="1">
    <location>
        <begin position="369"/>
        <end position="389"/>
    </location>
</feature>
<accession>A0A4S9F9Z9</accession>
<feature type="compositionally biased region" description="Polar residues" evidence="1">
    <location>
        <begin position="276"/>
        <end position="300"/>
    </location>
</feature>
<evidence type="ECO:0000313" key="3">
    <source>
        <dbReference type="Proteomes" id="UP000308953"/>
    </source>
</evidence>
<sequence length="437" mass="49224">FVQRYIVEESYLQGGQKSRSRCNLDQQLAGRWRMQPCRHFVSVFETITCNASLGGSKLIGMRFLEIFSCSSPYLMATVSNTDNELCSSVNITQSFPFELHYIKALYLNHQYKECARRCEELLAHNQNVPAHAIFLNFYAALSYEGLARIMHVYSVWRLPKITAAESAYNKALDACSTEEHLLGERSMLYNIDLQDLSTRTTPVPEMAHVRRSKKPSIAHLGPGSAISRTNSLSARSDRINFSWPRSFTPLSCATVKAIQYSVCQDMMAPLEDPFTLSASESPNGPASDHSTPIRTENLNANKDVFDSPHPPSPTRSYRSTPPTSITDKAQAACTTHLMALHSQLNTHLTQLLELKHSTIADQAERVHRQSGTLSSSPSRPTKLPQSRSFWSFKDPETEKKEMLSRIEEGRARGWKSKRFEAKKYAQLAEKALAELEI</sequence>
<name>A0A4S9F9Z9_AURPU</name>
<feature type="region of interest" description="Disordered" evidence="1">
    <location>
        <begin position="211"/>
        <end position="231"/>
    </location>
</feature>
<feature type="compositionally biased region" description="Low complexity" evidence="1">
    <location>
        <begin position="314"/>
        <end position="324"/>
    </location>
</feature>
<dbReference type="Proteomes" id="UP000308953">
    <property type="component" value="Unassembled WGS sequence"/>
</dbReference>
<comment type="caution">
    <text evidence="2">The sequence shown here is derived from an EMBL/GenBank/DDBJ whole genome shotgun (WGS) entry which is preliminary data.</text>
</comment>
<reference evidence="2 3" key="1">
    <citation type="submission" date="2018-10" db="EMBL/GenBank/DDBJ databases">
        <title>Fifty Aureobasidium pullulans genomes reveal a recombining polyextremotolerant generalist.</title>
        <authorList>
            <person name="Gostincar C."/>
            <person name="Turk M."/>
            <person name="Zajc J."/>
            <person name="Gunde-Cimerman N."/>
        </authorList>
    </citation>
    <scope>NUCLEOTIDE SEQUENCE [LARGE SCALE GENOMIC DNA]</scope>
    <source>
        <strain evidence="2 3">EXF-9785</strain>
    </source>
</reference>
<gene>
    <name evidence="2" type="ORF">D6D10_00256</name>
</gene>
<protein>
    <submittedName>
        <fullName evidence="2">Uncharacterized protein</fullName>
    </submittedName>
</protein>
<evidence type="ECO:0000256" key="1">
    <source>
        <dbReference type="SAM" id="MobiDB-lite"/>
    </source>
</evidence>
<organism evidence="2 3">
    <name type="scientific">Aureobasidium pullulans</name>
    <name type="common">Black yeast</name>
    <name type="synonym">Pullularia pullulans</name>
    <dbReference type="NCBI Taxonomy" id="5580"/>
    <lineage>
        <taxon>Eukaryota</taxon>
        <taxon>Fungi</taxon>
        <taxon>Dikarya</taxon>
        <taxon>Ascomycota</taxon>
        <taxon>Pezizomycotina</taxon>
        <taxon>Dothideomycetes</taxon>
        <taxon>Dothideomycetidae</taxon>
        <taxon>Dothideales</taxon>
        <taxon>Saccotheciaceae</taxon>
        <taxon>Aureobasidium</taxon>
    </lineage>
</organism>
<dbReference type="AlphaFoldDB" id="A0A4S9F9Z9"/>